<dbReference type="Gene3D" id="3.30.70.1170">
    <property type="entry name" value="Sun protein, domain 3"/>
    <property type="match status" value="1"/>
</dbReference>
<evidence type="ECO:0000259" key="14">
    <source>
        <dbReference type="PROSITE" id="PS51686"/>
    </source>
</evidence>
<evidence type="ECO:0000256" key="9">
    <source>
        <dbReference type="ARBA" id="ARBA00022884"/>
    </source>
</evidence>
<dbReference type="InterPro" id="IPR006027">
    <property type="entry name" value="NusB_RsmB_TIM44"/>
</dbReference>
<evidence type="ECO:0000256" key="8">
    <source>
        <dbReference type="ARBA" id="ARBA00022691"/>
    </source>
</evidence>
<dbReference type="Pfam" id="PF01189">
    <property type="entry name" value="Methyltr_RsmB-F"/>
    <property type="match status" value="1"/>
</dbReference>
<evidence type="ECO:0000313" key="16">
    <source>
        <dbReference type="Proteomes" id="UP000610862"/>
    </source>
</evidence>
<comment type="subcellular location">
    <subcellularLocation>
        <location evidence="2">Cytoplasm</location>
    </subcellularLocation>
</comment>
<dbReference type="NCBIfam" id="TIGR00563">
    <property type="entry name" value="rsmB"/>
    <property type="match status" value="1"/>
</dbReference>
<keyword evidence="9 13" id="KW-0694">RNA-binding</keyword>
<dbReference type="InterPro" id="IPR004573">
    <property type="entry name" value="rRNA_ssu_MeTfrase_B"/>
</dbReference>
<dbReference type="Proteomes" id="UP000610862">
    <property type="component" value="Unassembled WGS sequence"/>
</dbReference>
<dbReference type="EMBL" id="JACRTA010000002">
    <property type="protein sequence ID" value="MBC8568348.1"/>
    <property type="molecule type" value="Genomic_DNA"/>
</dbReference>
<evidence type="ECO:0000256" key="12">
    <source>
        <dbReference type="ARBA" id="ARBA00047283"/>
    </source>
</evidence>
<dbReference type="PRINTS" id="PR02008">
    <property type="entry name" value="RCMTFAMILY"/>
</dbReference>
<keyword evidence="16" id="KW-1185">Reference proteome</keyword>
<accession>A0A926E708</accession>
<evidence type="ECO:0000256" key="7">
    <source>
        <dbReference type="ARBA" id="ARBA00022679"/>
    </source>
</evidence>
<dbReference type="InterPro" id="IPR001678">
    <property type="entry name" value="MeTrfase_RsmB-F_NOP2_dom"/>
</dbReference>
<evidence type="ECO:0000256" key="6">
    <source>
        <dbReference type="ARBA" id="ARBA00022603"/>
    </source>
</evidence>
<dbReference type="InterPro" id="IPR035926">
    <property type="entry name" value="NusB-like_sf"/>
</dbReference>
<dbReference type="Gene3D" id="1.10.940.10">
    <property type="entry name" value="NusB-like"/>
    <property type="match status" value="1"/>
</dbReference>
<dbReference type="PROSITE" id="PS51686">
    <property type="entry name" value="SAM_MT_RSMB_NOP"/>
    <property type="match status" value="1"/>
</dbReference>
<organism evidence="15 16">
    <name type="scientific">Lentihominibacter hominis</name>
    <dbReference type="NCBI Taxonomy" id="2763645"/>
    <lineage>
        <taxon>Bacteria</taxon>
        <taxon>Bacillati</taxon>
        <taxon>Bacillota</taxon>
        <taxon>Clostridia</taxon>
        <taxon>Peptostreptococcales</taxon>
        <taxon>Anaerovoracaceae</taxon>
        <taxon>Lentihominibacter</taxon>
    </lineage>
</organism>
<comment type="similarity">
    <text evidence="13">Belongs to the class I-like SAM-binding methyltransferase superfamily. RsmB/NOP family.</text>
</comment>
<protein>
    <recommendedName>
        <fullName evidence="3">16S rRNA (cytosine(967)-C(5))-methyltransferase</fullName>
        <ecNumber evidence="3">2.1.1.176</ecNumber>
    </recommendedName>
    <alternativeName>
        <fullName evidence="10">16S rRNA m5C967 methyltransferase</fullName>
    </alternativeName>
    <alternativeName>
        <fullName evidence="11">rRNA (cytosine-C(5)-)-methyltransferase RsmB</fullName>
    </alternativeName>
</protein>
<comment type="caution">
    <text evidence="15">The sequence shown here is derived from an EMBL/GenBank/DDBJ whole genome shotgun (WGS) entry which is preliminary data.</text>
</comment>
<comment type="function">
    <text evidence="1">Specifically methylates the cytosine at position 967 (m5C967) of 16S rRNA.</text>
</comment>
<evidence type="ECO:0000256" key="3">
    <source>
        <dbReference type="ARBA" id="ARBA00012140"/>
    </source>
</evidence>
<dbReference type="InterPro" id="IPR049560">
    <property type="entry name" value="MeTrfase_RsmB-F_NOP2_cat"/>
</dbReference>
<keyword evidence="6 13" id="KW-0489">Methyltransferase</keyword>
<evidence type="ECO:0000313" key="15">
    <source>
        <dbReference type="EMBL" id="MBC8568348.1"/>
    </source>
</evidence>
<dbReference type="GO" id="GO:0008649">
    <property type="term" value="F:rRNA methyltransferase activity"/>
    <property type="evidence" value="ECO:0007669"/>
    <property type="project" value="InterPro"/>
</dbReference>
<dbReference type="InterPro" id="IPR054728">
    <property type="entry name" value="RsmB-like_ferredoxin"/>
</dbReference>
<feature type="binding site" evidence="13">
    <location>
        <position position="308"/>
    </location>
    <ligand>
        <name>S-adenosyl-L-methionine</name>
        <dbReference type="ChEBI" id="CHEBI:59789"/>
    </ligand>
</feature>
<keyword evidence="7 13" id="KW-0808">Transferase</keyword>
<evidence type="ECO:0000256" key="13">
    <source>
        <dbReference type="PROSITE-ProRule" id="PRU01023"/>
    </source>
</evidence>
<evidence type="ECO:0000256" key="1">
    <source>
        <dbReference type="ARBA" id="ARBA00002724"/>
    </source>
</evidence>
<proteinExistence type="inferred from homology"/>
<feature type="active site" description="Nucleophile" evidence="13">
    <location>
        <position position="379"/>
    </location>
</feature>
<dbReference type="PANTHER" id="PTHR22807:SF53">
    <property type="entry name" value="RIBOSOMAL RNA SMALL SUBUNIT METHYLTRANSFERASE B-RELATED"/>
    <property type="match status" value="1"/>
</dbReference>
<dbReference type="RefSeq" id="WP_187525257.1">
    <property type="nucleotide sequence ID" value="NZ_JACRTA010000002.1"/>
</dbReference>
<feature type="binding site" evidence="13">
    <location>
        <position position="281"/>
    </location>
    <ligand>
        <name>S-adenosyl-L-methionine</name>
        <dbReference type="ChEBI" id="CHEBI:59789"/>
    </ligand>
</feature>
<dbReference type="NCBIfam" id="NF011494">
    <property type="entry name" value="PRK14902.1"/>
    <property type="match status" value="1"/>
</dbReference>
<dbReference type="SUPFAM" id="SSF53335">
    <property type="entry name" value="S-adenosyl-L-methionine-dependent methyltransferases"/>
    <property type="match status" value="1"/>
</dbReference>
<dbReference type="SUPFAM" id="SSF48013">
    <property type="entry name" value="NusB-like"/>
    <property type="match status" value="1"/>
</dbReference>
<comment type="catalytic activity">
    <reaction evidence="12">
        <text>cytidine(967) in 16S rRNA + S-adenosyl-L-methionine = 5-methylcytidine(967) in 16S rRNA + S-adenosyl-L-homocysteine + H(+)</text>
        <dbReference type="Rhea" id="RHEA:42748"/>
        <dbReference type="Rhea" id="RHEA-COMP:10219"/>
        <dbReference type="Rhea" id="RHEA-COMP:10220"/>
        <dbReference type="ChEBI" id="CHEBI:15378"/>
        <dbReference type="ChEBI" id="CHEBI:57856"/>
        <dbReference type="ChEBI" id="CHEBI:59789"/>
        <dbReference type="ChEBI" id="CHEBI:74483"/>
        <dbReference type="ChEBI" id="CHEBI:82748"/>
        <dbReference type="EC" id="2.1.1.176"/>
    </reaction>
</comment>
<dbReference type="PANTHER" id="PTHR22807">
    <property type="entry name" value="NOP2 YEAST -RELATED NOL1/NOP2/FMU SUN DOMAIN-CONTAINING"/>
    <property type="match status" value="1"/>
</dbReference>
<dbReference type="InterPro" id="IPR023267">
    <property type="entry name" value="RCMT"/>
</dbReference>
<gene>
    <name evidence="15" type="primary">rsmB</name>
    <name evidence="15" type="ORF">H8692_06230</name>
</gene>
<dbReference type="InterPro" id="IPR029063">
    <property type="entry name" value="SAM-dependent_MTases_sf"/>
</dbReference>
<dbReference type="Gene3D" id="3.40.50.150">
    <property type="entry name" value="Vaccinia Virus protein VP39"/>
    <property type="match status" value="1"/>
</dbReference>
<dbReference type="GO" id="GO:0003723">
    <property type="term" value="F:RNA binding"/>
    <property type="evidence" value="ECO:0007669"/>
    <property type="project" value="UniProtKB-UniRule"/>
</dbReference>
<reference evidence="15" key="1">
    <citation type="submission" date="2020-08" db="EMBL/GenBank/DDBJ databases">
        <title>Genome public.</title>
        <authorList>
            <person name="Liu C."/>
            <person name="Sun Q."/>
        </authorList>
    </citation>
    <scope>NUCLEOTIDE SEQUENCE</scope>
    <source>
        <strain evidence="15">NSJ-24</strain>
    </source>
</reference>
<name>A0A926E708_9FIRM</name>
<keyword evidence="8 13" id="KW-0949">S-adenosyl-L-methionine</keyword>
<feature type="domain" description="SAM-dependent MTase RsmB/NOP-type" evidence="14">
    <location>
        <begin position="168"/>
        <end position="430"/>
    </location>
</feature>
<keyword evidence="5" id="KW-0698">rRNA processing</keyword>
<evidence type="ECO:0000256" key="11">
    <source>
        <dbReference type="ARBA" id="ARBA00031088"/>
    </source>
</evidence>
<dbReference type="Pfam" id="PF22458">
    <property type="entry name" value="RsmF-B_ferredox"/>
    <property type="match status" value="1"/>
</dbReference>
<evidence type="ECO:0000256" key="2">
    <source>
        <dbReference type="ARBA" id="ARBA00004496"/>
    </source>
</evidence>
<dbReference type="EC" id="2.1.1.176" evidence="3"/>
<evidence type="ECO:0000256" key="10">
    <source>
        <dbReference type="ARBA" id="ARBA00030399"/>
    </source>
</evidence>
<dbReference type="Pfam" id="PF01029">
    <property type="entry name" value="NusB"/>
    <property type="match status" value="1"/>
</dbReference>
<feature type="binding site" evidence="13">
    <location>
        <begin position="257"/>
        <end position="263"/>
    </location>
    <ligand>
        <name>S-adenosyl-L-methionine</name>
        <dbReference type="ChEBI" id="CHEBI:59789"/>
    </ligand>
</feature>
<dbReference type="GO" id="GO:0005737">
    <property type="term" value="C:cytoplasm"/>
    <property type="evidence" value="ECO:0007669"/>
    <property type="project" value="UniProtKB-SubCell"/>
</dbReference>
<evidence type="ECO:0000256" key="5">
    <source>
        <dbReference type="ARBA" id="ARBA00022552"/>
    </source>
</evidence>
<dbReference type="AlphaFoldDB" id="A0A926E708"/>
<dbReference type="GO" id="GO:0006355">
    <property type="term" value="P:regulation of DNA-templated transcription"/>
    <property type="evidence" value="ECO:0007669"/>
    <property type="project" value="InterPro"/>
</dbReference>
<keyword evidence="4" id="KW-0963">Cytoplasm</keyword>
<dbReference type="CDD" id="cd02440">
    <property type="entry name" value="AdoMet_MTases"/>
    <property type="match status" value="1"/>
</dbReference>
<evidence type="ECO:0000256" key="4">
    <source>
        <dbReference type="ARBA" id="ARBA00022490"/>
    </source>
</evidence>
<sequence length="430" mass="48710">MDANRKTAYLSLVDVESKKAFSNLAINHQVIINKPNSQGFVRELVYGVLESKLTLDYYIDQLLNDGIESLKIPELTIIRMGIYQLGCMNSVPEYAAVNESVMLAKKYCRSKSGLINGVLREYLNKKMQLRLPDRADDEVKYLSIKYSYAPWIVELWLEYYNVDFVEELMRAGNETPPMTIRLNWLKIMKKDLIAKLEEQGFEVSEGKLCQNALNVKGNRLLETEMYKLGMFTPQDESSMLVAEKVAPKHGETVMDVCAAPGGKTTAIAERMNNTGKIIASDIYRRKLDLIDKEARRLGITNIETRSWDATRVDSSMLHRADRVLVDAPCSGLGVVRRKPEIKYKAFTEEMDLLPKKQLAILSASSNYVKPGGTLVYSTCTINPAENEKVTDAFLKRNPSFEKVERTLLLPNINGTDGFFICVMKRDDSLL</sequence>
<feature type="binding site" evidence="13">
    <location>
        <position position="326"/>
    </location>
    <ligand>
        <name>S-adenosyl-L-methionine</name>
        <dbReference type="ChEBI" id="CHEBI:59789"/>
    </ligand>
</feature>
<dbReference type="FunFam" id="3.40.50.150:FF:000022">
    <property type="entry name" value="Ribosomal RNA small subunit methyltransferase B"/>
    <property type="match status" value="1"/>
</dbReference>